<gene>
    <name evidence="9" type="primary">COX19</name>
    <name evidence="9" type="ORF">K7432_006265</name>
</gene>
<dbReference type="InterPro" id="IPR051383">
    <property type="entry name" value="COX19"/>
</dbReference>
<evidence type="ECO:0000259" key="8">
    <source>
        <dbReference type="Pfam" id="PF06747"/>
    </source>
</evidence>
<organism evidence="9 10">
    <name type="scientific">Basidiobolus ranarum</name>
    <dbReference type="NCBI Taxonomy" id="34480"/>
    <lineage>
        <taxon>Eukaryota</taxon>
        <taxon>Fungi</taxon>
        <taxon>Fungi incertae sedis</taxon>
        <taxon>Zoopagomycota</taxon>
        <taxon>Entomophthoromycotina</taxon>
        <taxon>Basidiobolomycetes</taxon>
        <taxon>Basidiobolales</taxon>
        <taxon>Basidiobolaceae</taxon>
        <taxon>Basidiobolus</taxon>
    </lineage>
</organism>
<feature type="domain" description="CHCH" evidence="8">
    <location>
        <begin position="30"/>
        <end position="64"/>
    </location>
</feature>
<evidence type="ECO:0000313" key="10">
    <source>
        <dbReference type="Proteomes" id="UP001479436"/>
    </source>
</evidence>
<protein>
    <recommendedName>
        <fullName evidence="6">Cytochrome c oxidase assembly protein COX19</fullName>
    </recommendedName>
</protein>
<evidence type="ECO:0000256" key="1">
    <source>
        <dbReference type="ARBA" id="ARBA00004496"/>
    </source>
</evidence>
<proteinExistence type="inferred from homology"/>
<evidence type="ECO:0000256" key="7">
    <source>
        <dbReference type="SAM" id="MobiDB-lite"/>
    </source>
</evidence>
<comment type="function">
    <text evidence="4">Required for the assembly of mitochondrial cytochrome c oxidase.</text>
</comment>
<evidence type="ECO:0000256" key="6">
    <source>
        <dbReference type="ARBA" id="ARBA00039385"/>
    </source>
</evidence>
<evidence type="ECO:0000256" key="2">
    <source>
        <dbReference type="ARBA" id="ARBA00022490"/>
    </source>
</evidence>
<reference evidence="9 10" key="1">
    <citation type="submission" date="2023-04" db="EMBL/GenBank/DDBJ databases">
        <title>Genome of Basidiobolus ranarum AG-B5.</title>
        <authorList>
            <person name="Stajich J.E."/>
            <person name="Carter-House D."/>
            <person name="Gryganskyi A."/>
        </authorList>
    </citation>
    <scope>NUCLEOTIDE SEQUENCE [LARGE SCALE GENOMIC DNA]</scope>
    <source>
        <strain evidence="9 10">AG-B5</strain>
    </source>
</reference>
<accession>A0ABR2W1V8</accession>
<keyword evidence="2" id="KW-0963">Cytoplasm</keyword>
<name>A0ABR2W1V8_9FUNG</name>
<dbReference type="InterPro" id="IPR009069">
    <property type="entry name" value="Cys_alpha_HP_mot_SF"/>
</dbReference>
<evidence type="ECO:0000256" key="4">
    <source>
        <dbReference type="ARBA" id="ARBA00037279"/>
    </source>
</evidence>
<sequence>MSFGGPPNTFSFNASPPDRGSFPLDHEGECKEAMMEYMECLKQNKAVNGACRDLSKAYLKCRMERDLMTKDDFKNLGFTSESDS</sequence>
<dbReference type="Proteomes" id="UP001479436">
    <property type="component" value="Unassembled WGS sequence"/>
</dbReference>
<comment type="similarity">
    <text evidence="5">Belongs to the COX19 family.</text>
</comment>
<dbReference type="SUPFAM" id="SSF47072">
    <property type="entry name" value="Cysteine alpha-hairpin motif"/>
    <property type="match status" value="1"/>
</dbReference>
<keyword evidence="3" id="KW-1015">Disulfide bond</keyword>
<dbReference type="PANTHER" id="PTHR21107:SF2">
    <property type="entry name" value="CYTOCHROME C OXIDASE ASSEMBLY PROTEIN COX19"/>
    <property type="match status" value="1"/>
</dbReference>
<comment type="caution">
    <text evidence="9">The sequence shown here is derived from an EMBL/GenBank/DDBJ whole genome shotgun (WGS) entry which is preliminary data.</text>
</comment>
<feature type="region of interest" description="Disordered" evidence="7">
    <location>
        <begin position="1"/>
        <end position="26"/>
    </location>
</feature>
<dbReference type="Pfam" id="PF06747">
    <property type="entry name" value="CHCH"/>
    <property type="match status" value="1"/>
</dbReference>
<evidence type="ECO:0000256" key="3">
    <source>
        <dbReference type="ARBA" id="ARBA00023157"/>
    </source>
</evidence>
<keyword evidence="10" id="KW-1185">Reference proteome</keyword>
<dbReference type="PROSITE" id="PS51808">
    <property type="entry name" value="CHCH"/>
    <property type="match status" value="1"/>
</dbReference>
<evidence type="ECO:0000313" key="9">
    <source>
        <dbReference type="EMBL" id="KAK9717349.1"/>
    </source>
</evidence>
<dbReference type="InterPro" id="IPR010625">
    <property type="entry name" value="CHCH"/>
</dbReference>
<dbReference type="PANTHER" id="PTHR21107">
    <property type="entry name" value="CYTOCHROME C OXIDASE ASSEMBLY PROTEIN COX19"/>
    <property type="match status" value="1"/>
</dbReference>
<evidence type="ECO:0000256" key="5">
    <source>
        <dbReference type="ARBA" id="ARBA00038223"/>
    </source>
</evidence>
<dbReference type="EMBL" id="JASJQH010007146">
    <property type="protein sequence ID" value="KAK9717349.1"/>
    <property type="molecule type" value="Genomic_DNA"/>
</dbReference>
<comment type="subcellular location">
    <subcellularLocation>
        <location evidence="1">Cytoplasm</location>
    </subcellularLocation>
</comment>